<organism evidence="12 13">
    <name type="scientific">Nostoc azollae (strain 0708)</name>
    <name type="common">Anabaena azollae (strain 0708)</name>
    <dbReference type="NCBI Taxonomy" id="551115"/>
    <lineage>
        <taxon>Bacteria</taxon>
        <taxon>Bacillati</taxon>
        <taxon>Cyanobacteriota</taxon>
        <taxon>Cyanophyceae</taxon>
        <taxon>Nostocales</taxon>
        <taxon>Nostocaceae</taxon>
        <taxon>Trichormus</taxon>
    </lineage>
</organism>
<dbReference type="Pfam" id="PF00862">
    <property type="entry name" value="GT-B_Sucrose_synth"/>
    <property type="match status" value="1"/>
</dbReference>
<dbReference type="Proteomes" id="UP000001511">
    <property type="component" value="Chromosome"/>
</dbReference>
<dbReference type="KEGG" id="naz:Aazo_0215"/>
<dbReference type="Pfam" id="PF24861">
    <property type="entry name" value="SUS_N"/>
    <property type="match status" value="1"/>
</dbReference>
<name>D7DYL5_NOSA0</name>
<keyword evidence="4 12" id="KW-0328">Glycosyltransferase</keyword>
<dbReference type="InterPro" id="IPR000368">
    <property type="entry name" value="Sucrose_synth_GT-B1"/>
</dbReference>
<dbReference type="InterPro" id="IPR001296">
    <property type="entry name" value="Glyco_trans_1"/>
</dbReference>
<dbReference type="GO" id="GO:0005985">
    <property type="term" value="P:sucrose metabolic process"/>
    <property type="evidence" value="ECO:0007669"/>
    <property type="project" value="UniProtKB-UniRule"/>
</dbReference>
<reference evidence="12 13" key="1">
    <citation type="journal article" date="2010" name="PLoS ONE">
        <title>Genome erosion in a nitrogen-fixing vertically transmitted endosymbiotic multicellular cyanobacterium.</title>
        <authorList>
            <person name="Ran L."/>
            <person name="Larsson J."/>
            <person name="Vigil-Stenman T."/>
            <person name="Nylander J.A."/>
            <person name="Ininbergs K."/>
            <person name="Zheng W.W."/>
            <person name="Lapidus A."/>
            <person name="Lowry S."/>
            <person name="Haselkorn R."/>
            <person name="Bergman B."/>
        </authorList>
    </citation>
    <scope>NUCLEOTIDE SEQUENCE [LARGE SCALE GENOMIC DNA]</scope>
    <source>
        <strain evidence="12 13">0708</strain>
    </source>
</reference>
<evidence type="ECO:0000313" key="12">
    <source>
        <dbReference type="EMBL" id="ADI62838.1"/>
    </source>
</evidence>
<feature type="domain" description="Glycosyl transferase family 1" evidence="8">
    <location>
        <begin position="570"/>
        <end position="724"/>
    </location>
</feature>
<evidence type="ECO:0000259" key="8">
    <source>
        <dbReference type="Pfam" id="PF00534"/>
    </source>
</evidence>
<evidence type="ECO:0000256" key="7">
    <source>
        <dbReference type="NCBIfam" id="TIGR02470"/>
    </source>
</evidence>
<gene>
    <name evidence="12" type="ordered locus">Aazo_0215</name>
</gene>
<dbReference type="OrthoDB" id="7847955at2"/>
<dbReference type="Gene3D" id="3.40.50.2000">
    <property type="entry name" value="Glycogen Phosphorylase B"/>
    <property type="match status" value="2"/>
</dbReference>
<dbReference type="Pfam" id="PF00534">
    <property type="entry name" value="Glycos_transf_1"/>
    <property type="match status" value="1"/>
</dbReference>
<dbReference type="InterPro" id="IPR056735">
    <property type="entry name" value="SUS_N"/>
</dbReference>
<dbReference type="CAZy" id="GT4">
    <property type="family name" value="Glycosyltransferase Family 4"/>
</dbReference>
<dbReference type="SUPFAM" id="SSF53756">
    <property type="entry name" value="UDP-Glycosyltransferase/glycogen phosphorylase"/>
    <property type="match status" value="1"/>
</dbReference>
<feature type="domain" description="Sucrose synthase EPBD" evidence="11">
    <location>
        <begin position="146"/>
        <end position="234"/>
    </location>
</feature>
<feature type="domain" description="Sucrose synthase N-terminal" evidence="10">
    <location>
        <begin position="12"/>
        <end position="111"/>
    </location>
</feature>
<proteinExistence type="inferred from homology"/>
<evidence type="ECO:0000256" key="1">
    <source>
        <dbReference type="ARBA" id="ARBA00006530"/>
    </source>
</evidence>
<keyword evidence="13" id="KW-1185">Reference proteome</keyword>
<dbReference type="HOGENOM" id="CLU_019158_1_0_3"/>
<dbReference type="eggNOG" id="COG0438">
    <property type="taxonomic scope" value="Bacteria"/>
</dbReference>
<evidence type="ECO:0000256" key="5">
    <source>
        <dbReference type="ARBA" id="ARBA00022679"/>
    </source>
</evidence>
<evidence type="ECO:0000259" key="11">
    <source>
        <dbReference type="Pfam" id="PF24862"/>
    </source>
</evidence>
<accession>D7DYL5</accession>
<dbReference type="AlphaFoldDB" id="D7DYL5"/>
<dbReference type="NCBIfam" id="TIGR02470">
    <property type="entry name" value="sucr_synth"/>
    <property type="match status" value="1"/>
</dbReference>
<dbReference type="STRING" id="551115.Aazo_0215"/>
<comment type="similarity">
    <text evidence="1">Belongs to the glycosyltransferase 1 family.</text>
</comment>
<dbReference type="RefSeq" id="WP_013189858.1">
    <property type="nucleotide sequence ID" value="NC_014248.1"/>
</dbReference>
<dbReference type="Pfam" id="PF24862">
    <property type="entry name" value="SUS_EPBD"/>
    <property type="match status" value="1"/>
</dbReference>
<evidence type="ECO:0000259" key="9">
    <source>
        <dbReference type="Pfam" id="PF00862"/>
    </source>
</evidence>
<evidence type="ECO:0000259" key="10">
    <source>
        <dbReference type="Pfam" id="PF24861"/>
    </source>
</evidence>
<evidence type="ECO:0000313" key="13">
    <source>
        <dbReference type="Proteomes" id="UP000001511"/>
    </source>
</evidence>
<dbReference type="InterPro" id="IPR056736">
    <property type="entry name" value="SUS_EPBD"/>
</dbReference>
<dbReference type="Gene3D" id="1.20.120.1230">
    <property type="match status" value="1"/>
</dbReference>
<dbReference type="EMBL" id="CP002059">
    <property type="protein sequence ID" value="ADI62838.1"/>
    <property type="molecule type" value="Genomic_DNA"/>
</dbReference>
<evidence type="ECO:0000256" key="4">
    <source>
        <dbReference type="ARBA" id="ARBA00022676"/>
    </source>
</evidence>
<dbReference type="InterPro" id="IPR012820">
    <property type="entry name" value="Sucrose_synthase_pln/cyn"/>
</dbReference>
<evidence type="ECO:0000256" key="3">
    <source>
        <dbReference type="ARBA" id="ARBA00020955"/>
    </source>
</evidence>
<dbReference type="PANTHER" id="PTHR45839:SF7">
    <property type="entry name" value="SUCROSE SYNTHASE 1"/>
    <property type="match status" value="1"/>
</dbReference>
<sequence length="809" mass="94020">MYELFQAVLTSDEKTALRQFLLILHDFDKCYFLRNEILQAFTNYCHQSEKPTYFYHSSSLGTLIHYTHEIIIEDENTWFVVRPRIASQEVWRLTADFTHFDLMTPKAFLDVSDRLVNRYQPHILEIDLHPFYQTSPRISDPREIGQGLTFLNHYLCNQFVSDPQYWLETFFQALQGIQFNGMKVLISDRIHSGIQFAKLIKPAITLLSELPPDEPYAQFRSHLQELGLEAGWGNNAGRVRETLELLQRLIDTPQTYILEAFVARIPAVFRVVLISIHGWVAQEDVLGRDETLGQVIYVLEQARSLENKLQQEIKLAGLDFLGIKPHVIILTRLIPNCESTFCDLRLEKVHNTENAWILRVPFRDFNPEIINNWISKFEIWPYLEKFAQDAERELLTEFSGKPDLIVGNYSDGNLVASLLSSSLKIPQCNIAHSLEKPKHLFSNLYWQDLDEKYHFSAQFTADLISMNAADFIVASSYQEIVGTPDTMGQYESYKCFTMPQLYHVVDGIDLFNPKFNMIPPGVSETLFFPYSQTEDRNPQESQKIKDLLFQQQDDHILGNIDDIHKRPIFAVAPVTSIKNLTGLVECFGKSQELQTRCNLILLTSNLSVNEATYPEEAGEIDKLHNLIKEHHLQGKIRWLGMRLPSQKIGEAYRIIADYQGIYIHFALYEAFGRSILEAMISGLPTFATKFGGSSEILEDLQTGFHLNPTNLERTAKTILNFLDKCDANPEYWQETSQWMIQRIRHKYNWESYTEQLLLIAKIFSFWNFIVPEANDARDRYMEILFHLIYKPRAEQIIGQHQQRYAHIYK</sequence>
<evidence type="ECO:0000256" key="2">
    <source>
        <dbReference type="ARBA" id="ARBA00012540"/>
    </source>
</evidence>
<evidence type="ECO:0000256" key="6">
    <source>
        <dbReference type="ARBA" id="ARBA00049030"/>
    </source>
</evidence>
<dbReference type="PANTHER" id="PTHR45839">
    <property type="match status" value="1"/>
</dbReference>
<protein>
    <recommendedName>
        <fullName evidence="3 7">Sucrose synthase</fullName>
        <ecNumber evidence="2 7">2.4.1.13</ecNumber>
    </recommendedName>
</protein>
<dbReference type="GO" id="GO:0016157">
    <property type="term" value="F:sucrose synthase activity"/>
    <property type="evidence" value="ECO:0007669"/>
    <property type="project" value="UniProtKB-UniRule"/>
</dbReference>
<dbReference type="Gene3D" id="3.10.450.330">
    <property type="match status" value="1"/>
</dbReference>
<feature type="domain" description="Sucrose synthase first GT-B" evidence="9">
    <location>
        <begin position="257"/>
        <end position="549"/>
    </location>
</feature>
<keyword evidence="5 12" id="KW-0808">Transferase</keyword>
<comment type="catalytic activity">
    <reaction evidence="6">
        <text>an NDP-alpha-D-glucose + D-fructose = a ribonucleoside 5'-diphosphate + sucrose + H(+)</text>
        <dbReference type="Rhea" id="RHEA:16241"/>
        <dbReference type="ChEBI" id="CHEBI:15378"/>
        <dbReference type="ChEBI" id="CHEBI:17992"/>
        <dbReference type="ChEBI" id="CHEBI:37721"/>
        <dbReference type="ChEBI" id="CHEBI:57930"/>
        <dbReference type="ChEBI" id="CHEBI:76533"/>
        <dbReference type="EC" id="2.4.1.13"/>
    </reaction>
</comment>
<dbReference type="EC" id="2.4.1.13" evidence="2 7"/>